<reference evidence="3" key="1">
    <citation type="submission" date="2022-07" db="EMBL/GenBank/DDBJ databases">
        <title>Enhanced cultured diversity of the mouse gut microbiota enables custom-made synthetic communities.</title>
        <authorList>
            <person name="Afrizal A."/>
        </authorList>
    </citation>
    <scope>NUCLEOTIDE SEQUENCE</scope>
    <source>
        <strain evidence="3">DSM 28593</strain>
    </source>
</reference>
<dbReference type="Pfam" id="PF13365">
    <property type="entry name" value="Trypsin_2"/>
    <property type="match status" value="1"/>
</dbReference>
<keyword evidence="4" id="KW-1185">Reference proteome</keyword>
<keyword evidence="2" id="KW-0378">Hydrolase</keyword>
<dbReference type="InterPro" id="IPR051201">
    <property type="entry name" value="Chloro_Bact_Ser_Proteases"/>
</dbReference>
<dbReference type="InterPro" id="IPR001940">
    <property type="entry name" value="Peptidase_S1C"/>
</dbReference>
<dbReference type="Gene3D" id="2.40.10.120">
    <property type="match status" value="1"/>
</dbReference>
<dbReference type="GO" id="GO:0006508">
    <property type="term" value="P:proteolysis"/>
    <property type="evidence" value="ECO:0007669"/>
    <property type="project" value="UniProtKB-KW"/>
</dbReference>
<dbReference type="InterPro" id="IPR009003">
    <property type="entry name" value="Peptidase_S1_PA"/>
</dbReference>
<evidence type="ECO:0000256" key="2">
    <source>
        <dbReference type="ARBA" id="ARBA00022801"/>
    </source>
</evidence>
<evidence type="ECO:0000313" key="3">
    <source>
        <dbReference type="EMBL" id="MCR1899012.1"/>
    </source>
</evidence>
<sequence length="220" mass="23689">MIGDFVEVQTSKISLEEEKEKSIVDIVKENAGAIVGVESWDDSSSEGKKNINASGIIFHQKGYMITNAHVIKGADRVYVYVDKDKKIKAHILAEDEEKDIALLKIDHKDLSVANFGDSDKVEVGERAIAIGNPLGEQLSGTVTVGVISAVNRQLEIQGSTMDLIQTDAAINMGNSGGALLNSKGEIIGMTTFHIPSSKAQGVGFAIPSNILREYIDKYSP</sequence>
<dbReference type="GO" id="GO:0004252">
    <property type="term" value="F:serine-type endopeptidase activity"/>
    <property type="evidence" value="ECO:0007669"/>
    <property type="project" value="InterPro"/>
</dbReference>
<dbReference type="SUPFAM" id="SSF50494">
    <property type="entry name" value="Trypsin-like serine proteases"/>
    <property type="match status" value="1"/>
</dbReference>
<evidence type="ECO:0000313" key="4">
    <source>
        <dbReference type="Proteomes" id="UP001205748"/>
    </source>
</evidence>
<dbReference type="PANTHER" id="PTHR43343:SF3">
    <property type="entry name" value="PROTEASE DO-LIKE 8, CHLOROPLASTIC"/>
    <property type="match status" value="1"/>
</dbReference>
<accession>A0AAE3L000</accession>
<gene>
    <name evidence="3" type="ORF">NSA47_08440</name>
</gene>
<organism evidence="3 4">
    <name type="scientific">Irregularibacter muris</name>
    <dbReference type="NCBI Taxonomy" id="1796619"/>
    <lineage>
        <taxon>Bacteria</taxon>
        <taxon>Bacillati</taxon>
        <taxon>Bacillota</taxon>
        <taxon>Clostridia</taxon>
        <taxon>Eubacteriales</taxon>
        <taxon>Eubacteriaceae</taxon>
        <taxon>Irregularibacter</taxon>
    </lineage>
</organism>
<dbReference type="Proteomes" id="UP001205748">
    <property type="component" value="Unassembled WGS sequence"/>
</dbReference>
<evidence type="ECO:0000256" key="1">
    <source>
        <dbReference type="ARBA" id="ARBA00022670"/>
    </source>
</evidence>
<dbReference type="AlphaFoldDB" id="A0AAE3L000"/>
<dbReference type="PANTHER" id="PTHR43343">
    <property type="entry name" value="PEPTIDASE S12"/>
    <property type="match status" value="1"/>
</dbReference>
<dbReference type="EMBL" id="JANKAS010000006">
    <property type="protein sequence ID" value="MCR1899012.1"/>
    <property type="molecule type" value="Genomic_DNA"/>
</dbReference>
<protein>
    <submittedName>
        <fullName evidence="3">Trypsin-like peptidase domain-containing protein</fullName>
    </submittedName>
</protein>
<name>A0AAE3L000_9FIRM</name>
<dbReference type="PRINTS" id="PR00834">
    <property type="entry name" value="PROTEASES2C"/>
</dbReference>
<proteinExistence type="predicted"/>
<keyword evidence="1" id="KW-0645">Protease</keyword>
<comment type="caution">
    <text evidence="3">The sequence shown here is derived from an EMBL/GenBank/DDBJ whole genome shotgun (WGS) entry which is preliminary data.</text>
</comment>